<dbReference type="PROSITE" id="PS00122">
    <property type="entry name" value="CARBOXYLESTERASE_B_1"/>
    <property type="match status" value="1"/>
</dbReference>
<comment type="caution">
    <text evidence="6">The sequence shown here is derived from an EMBL/GenBank/DDBJ whole genome shotgun (WGS) entry which is preliminary data.</text>
</comment>
<dbReference type="GO" id="GO:0016787">
    <property type="term" value="F:hydrolase activity"/>
    <property type="evidence" value="ECO:0007669"/>
    <property type="project" value="UniProtKB-KW"/>
</dbReference>
<dbReference type="InterPro" id="IPR019826">
    <property type="entry name" value="Carboxylesterase_B_AS"/>
</dbReference>
<dbReference type="InterPro" id="IPR050309">
    <property type="entry name" value="Type-B_Carboxylest/Lipase"/>
</dbReference>
<evidence type="ECO:0000256" key="3">
    <source>
        <dbReference type="RuleBase" id="RU361235"/>
    </source>
</evidence>
<dbReference type="OrthoDB" id="408631at2759"/>
<dbReference type="Gene3D" id="3.40.50.1820">
    <property type="entry name" value="alpha/beta hydrolase"/>
    <property type="match status" value="1"/>
</dbReference>
<keyword evidence="4" id="KW-1133">Transmembrane helix</keyword>
<reference evidence="6" key="1">
    <citation type="submission" date="2020-05" db="EMBL/GenBank/DDBJ databases">
        <title>Mycena genomes resolve the evolution of fungal bioluminescence.</title>
        <authorList>
            <person name="Tsai I.J."/>
        </authorList>
    </citation>
    <scope>NUCLEOTIDE SEQUENCE</scope>
    <source>
        <strain evidence="6">160909Yilan</strain>
    </source>
</reference>
<evidence type="ECO:0000256" key="4">
    <source>
        <dbReference type="SAM" id="Phobius"/>
    </source>
</evidence>
<gene>
    <name evidence="6" type="ORF">MSAN_00411300</name>
</gene>
<evidence type="ECO:0000256" key="1">
    <source>
        <dbReference type="ARBA" id="ARBA00005964"/>
    </source>
</evidence>
<protein>
    <recommendedName>
        <fullName evidence="3">Carboxylic ester hydrolase</fullName>
        <ecNumber evidence="3">3.1.1.-</ecNumber>
    </recommendedName>
</protein>
<dbReference type="Proteomes" id="UP000623467">
    <property type="component" value="Unassembled WGS sequence"/>
</dbReference>
<keyword evidence="4" id="KW-0472">Membrane</keyword>
<dbReference type="EC" id="3.1.1.-" evidence="3"/>
<dbReference type="InterPro" id="IPR029058">
    <property type="entry name" value="AB_hydrolase_fold"/>
</dbReference>
<dbReference type="EMBL" id="JACAZH010000002">
    <property type="protein sequence ID" value="KAF7375247.1"/>
    <property type="molecule type" value="Genomic_DNA"/>
</dbReference>
<dbReference type="InterPro" id="IPR002018">
    <property type="entry name" value="CarbesteraseB"/>
</dbReference>
<dbReference type="PROSITE" id="PS00941">
    <property type="entry name" value="CARBOXYLESTERASE_B_2"/>
    <property type="match status" value="1"/>
</dbReference>
<keyword evidence="4" id="KW-0812">Transmembrane</keyword>
<sequence length="595" mass="64209">MAKGAKARKHLRECDPDFPIFPRRLIHVLRFPQIRSHNGPGSRNPAACLLLAAFLLTMLSMLLATALVSGPQFISVAAAATSLDVSTQIGTFRGVSTPNGTEKWLGIPYAEPPVGNLRFKAPVALTTSLPGITNASTFGNACPQPASSSLGAPVSEDCLFLNVWRPENTKADAGLPVLFWIHGGAYTTGAASDPQYDPTLIIQRSVAINKPIIFVSTNYRVNSFGFLASASVAPEDLNAGLLDQRQAMVFVQENIKAFGGDPSKVTIWGQSAGAGSVESHFVFPASQPLFRAGIADSSTGPFKNSPDASTYDKPGKPFARLLASTGCAAGPNAVSCLQQTLMDISNADITATLNGQFWQPAVGPPGSLIPERASARVARGDFLHLPYLGGSNVNEGTTFSGSVRNLGLVGAAQDEAFRQFIGHLVIDNSTLTPDMYARTLALFPANDSSLGAPFNTGDSLFDRAEAWYTDIMFLAPRRRFFQHAAPLQPMFAYYFREFIPGNDPSLGVFHASELELLFGPIPTPVEDTFSQQFVDFYINFINDLNPGAQWLPYSVKGEQQVMQLIRGNLTMIPDNWSAEMVDFLNSAELLNEFEK</sequence>
<feature type="transmembrane region" description="Helical" evidence="4">
    <location>
        <begin position="46"/>
        <end position="68"/>
    </location>
</feature>
<name>A0A8H6ZD77_9AGAR</name>
<evidence type="ECO:0000313" key="6">
    <source>
        <dbReference type="EMBL" id="KAF7375247.1"/>
    </source>
</evidence>
<evidence type="ECO:0000259" key="5">
    <source>
        <dbReference type="Pfam" id="PF00135"/>
    </source>
</evidence>
<keyword evidence="7" id="KW-1185">Reference proteome</keyword>
<dbReference type="AlphaFoldDB" id="A0A8H6ZD77"/>
<dbReference type="SUPFAM" id="SSF53474">
    <property type="entry name" value="alpha/beta-Hydrolases"/>
    <property type="match status" value="1"/>
</dbReference>
<comment type="similarity">
    <text evidence="1 3">Belongs to the type-B carboxylesterase/lipase family.</text>
</comment>
<evidence type="ECO:0000256" key="2">
    <source>
        <dbReference type="ARBA" id="ARBA00022801"/>
    </source>
</evidence>
<feature type="domain" description="Carboxylesterase type B" evidence="5">
    <location>
        <begin position="84"/>
        <end position="566"/>
    </location>
</feature>
<evidence type="ECO:0000313" key="7">
    <source>
        <dbReference type="Proteomes" id="UP000623467"/>
    </source>
</evidence>
<keyword evidence="2 3" id="KW-0378">Hydrolase</keyword>
<dbReference type="Pfam" id="PF00135">
    <property type="entry name" value="COesterase"/>
    <property type="match status" value="1"/>
</dbReference>
<proteinExistence type="inferred from homology"/>
<accession>A0A8H6ZD77</accession>
<organism evidence="6 7">
    <name type="scientific">Mycena sanguinolenta</name>
    <dbReference type="NCBI Taxonomy" id="230812"/>
    <lineage>
        <taxon>Eukaryota</taxon>
        <taxon>Fungi</taxon>
        <taxon>Dikarya</taxon>
        <taxon>Basidiomycota</taxon>
        <taxon>Agaricomycotina</taxon>
        <taxon>Agaricomycetes</taxon>
        <taxon>Agaricomycetidae</taxon>
        <taxon>Agaricales</taxon>
        <taxon>Marasmiineae</taxon>
        <taxon>Mycenaceae</taxon>
        <taxon>Mycena</taxon>
    </lineage>
</organism>
<dbReference type="PANTHER" id="PTHR11559">
    <property type="entry name" value="CARBOXYLESTERASE"/>
    <property type="match status" value="1"/>
</dbReference>
<dbReference type="InterPro" id="IPR019819">
    <property type="entry name" value="Carboxylesterase_B_CS"/>
</dbReference>